<evidence type="ECO:0000256" key="1">
    <source>
        <dbReference type="ARBA" id="ARBA00022679"/>
    </source>
</evidence>
<comment type="caution">
    <text evidence="5">Lacks conserved residue(s) required for the propagation of feature annotation.</text>
</comment>
<dbReference type="GO" id="GO:0005737">
    <property type="term" value="C:cytoplasm"/>
    <property type="evidence" value="ECO:0007669"/>
    <property type="project" value="UniProtKB-SubCell"/>
</dbReference>
<dbReference type="NCBIfam" id="NF011105">
    <property type="entry name" value="PRK14532.1"/>
    <property type="match status" value="1"/>
</dbReference>
<dbReference type="UniPathway" id="UPA00588">
    <property type="reaction ID" value="UER00649"/>
</dbReference>
<dbReference type="PROSITE" id="PS00113">
    <property type="entry name" value="ADENYLATE_KINASE"/>
    <property type="match status" value="1"/>
</dbReference>
<name>A0A7W4UQC0_9MICO</name>
<comment type="pathway">
    <text evidence="5">Purine metabolism; AMP biosynthesis via salvage pathway; AMP from ADP: step 1/1.</text>
</comment>
<keyword evidence="5 7" id="KW-0067">ATP-binding</keyword>
<keyword evidence="2 5" id="KW-0545">Nucleotide biosynthesis</keyword>
<keyword evidence="1 5" id="KW-0808">Transferase</keyword>
<dbReference type="NCBIfam" id="NF001381">
    <property type="entry name" value="PRK00279.1-3"/>
    <property type="match status" value="1"/>
</dbReference>
<comment type="subcellular location">
    <subcellularLocation>
        <location evidence="5 7">Cytoplasm</location>
    </subcellularLocation>
</comment>
<dbReference type="NCBIfam" id="NF011100">
    <property type="entry name" value="PRK14527.1"/>
    <property type="match status" value="1"/>
</dbReference>
<comment type="function">
    <text evidence="5">Catalyzes the reversible transfer of the terminal phosphate group between ATP and AMP. Plays an important role in cellular energy homeostasis and in adenine nucleotide metabolism.</text>
</comment>
<dbReference type="AlphaFoldDB" id="A0A7W4UQC0"/>
<dbReference type="EMBL" id="JACHWJ010000004">
    <property type="protein sequence ID" value="MBB2958680.1"/>
    <property type="molecule type" value="Genomic_DNA"/>
</dbReference>
<feature type="binding site" evidence="5">
    <location>
        <position position="151"/>
    </location>
    <ligand>
        <name>AMP</name>
        <dbReference type="ChEBI" id="CHEBI:456215"/>
    </ligand>
</feature>
<keyword evidence="4 5" id="KW-0418">Kinase</keyword>
<dbReference type="NCBIfam" id="NF011101">
    <property type="entry name" value="PRK14528.1"/>
    <property type="match status" value="1"/>
</dbReference>
<feature type="region of interest" description="NMP" evidence="5">
    <location>
        <begin position="37"/>
        <end position="66"/>
    </location>
</feature>
<keyword evidence="9" id="KW-1185">Reference proteome</keyword>
<feature type="binding site" evidence="5">
    <location>
        <begin position="17"/>
        <end position="22"/>
    </location>
    <ligand>
        <name>ATP</name>
        <dbReference type="ChEBI" id="CHEBI:30616"/>
    </ligand>
</feature>
<dbReference type="GO" id="GO:0044209">
    <property type="term" value="P:AMP salvage"/>
    <property type="evidence" value="ECO:0007669"/>
    <property type="project" value="UniProtKB-UniRule"/>
</dbReference>
<evidence type="ECO:0000313" key="8">
    <source>
        <dbReference type="EMBL" id="MBB2958680.1"/>
    </source>
</evidence>
<comment type="similarity">
    <text evidence="5 6">Belongs to the adenylate kinase family.</text>
</comment>
<dbReference type="HAMAP" id="MF_00235">
    <property type="entry name" value="Adenylate_kinase_Adk"/>
    <property type="match status" value="1"/>
</dbReference>
<gene>
    <name evidence="5" type="primary">adk</name>
    <name evidence="8" type="ORF">FHX72_002826</name>
</gene>
<dbReference type="RefSeq" id="WP_183625829.1">
    <property type="nucleotide sequence ID" value="NZ_JACHWJ010000004.1"/>
</dbReference>
<dbReference type="InterPro" id="IPR033690">
    <property type="entry name" value="Adenylat_kinase_CS"/>
</dbReference>
<evidence type="ECO:0000256" key="6">
    <source>
        <dbReference type="RuleBase" id="RU003330"/>
    </source>
</evidence>
<dbReference type="InterPro" id="IPR027417">
    <property type="entry name" value="P-loop_NTPase"/>
</dbReference>
<evidence type="ECO:0000256" key="5">
    <source>
        <dbReference type="HAMAP-Rule" id="MF_00235"/>
    </source>
</evidence>
<comment type="subunit">
    <text evidence="5 7">Monomer.</text>
</comment>
<keyword evidence="5" id="KW-0963">Cytoplasm</keyword>
<sequence>MTHHDQTFRLLIVGPPGAGKGTQAVGIAEAFGVPAISTGDIFRANIKNGTNLGIQVREIIESGNLVPDSLTNELVRDRLTEADAAAGFLLDGYPRTLEQVAFLTQLLADQGNAIDAVIELKVEVDSVVERLRRRALEQGRADDTEEAIRHRQNVYLQETAPLLETYSARGVLVSVNGFGTVEEVRNRILAALEERGLRHPLHRLSGK</sequence>
<feature type="binding site" evidence="5">
    <location>
        <position position="140"/>
    </location>
    <ligand>
        <name>AMP</name>
        <dbReference type="ChEBI" id="CHEBI:456215"/>
    </ligand>
</feature>
<dbReference type="Pfam" id="PF00406">
    <property type="entry name" value="ADK"/>
    <property type="match status" value="1"/>
</dbReference>
<feature type="binding site" evidence="5">
    <location>
        <position position="134"/>
    </location>
    <ligand>
        <name>ATP</name>
        <dbReference type="ChEBI" id="CHEBI:30616"/>
    </ligand>
</feature>
<feature type="binding site" evidence="5">
    <location>
        <position position="43"/>
    </location>
    <ligand>
        <name>AMP</name>
        <dbReference type="ChEBI" id="CHEBI:456215"/>
    </ligand>
</feature>
<dbReference type="Gene3D" id="3.40.50.300">
    <property type="entry name" value="P-loop containing nucleotide triphosphate hydrolases"/>
    <property type="match status" value="1"/>
</dbReference>
<feature type="binding site" evidence="5">
    <location>
        <position position="99"/>
    </location>
    <ligand>
        <name>AMP</name>
        <dbReference type="ChEBI" id="CHEBI:456215"/>
    </ligand>
</feature>
<evidence type="ECO:0000256" key="4">
    <source>
        <dbReference type="ARBA" id="ARBA00022777"/>
    </source>
</evidence>
<evidence type="ECO:0000256" key="7">
    <source>
        <dbReference type="RuleBase" id="RU003331"/>
    </source>
</evidence>
<feature type="binding site" evidence="5">
    <location>
        <begin position="64"/>
        <end position="66"/>
    </location>
    <ligand>
        <name>AMP</name>
        <dbReference type="ChEBI" id="CHEBI:456215"/>
    </ligand>
</feature>
<dbReference type="GO" id="GO:0004017">
    <property type="term" value="F:AMP kinase activity"/>
    <property type="evidence" value="ECO:0007669"/>
    <property type="project" value="UniProtKB-UniRule"/>
</dbReference>
<comment type="caution">
    <text evidence="8">The sequence shown here is derived from an EMBL/GenBank/DDBJ whole genome shotgun (WGS) entry which is preliminary data.</text>
</comment>
<reference evidence="8 9" key="1">
    <citation type="submission" date="2020-08" db="EMBL/GenBank/DDBJ databases">
        <title>Sequencing the genomes of 1000 actinobacteria strains.</title>
        <authorList>
            <person name="Klenk H.-P."/>
        </authorList>
    </citation>
    <scope>NUCLEOTIDE SEQUENCE [LARGE SCALE GENOMIC DNA]</scope>
    <source>
        <strain evidence="8 9">DSM 20419</strain>
    </source>
</reference>
<evidence type="ECO:0000256" key="2">
    <source>
        <dbReference type="ARBA" id="ARBA00022727"/>
    </source>
</evidence>
<dbReference type="EC" id="2.7.4.3" evidence="5 7"/>
<comment type="catalytic activity">
    <reaction evidence="5 7">
        <text>AMP + ATP = 2 ADP</text>
        <dbReference type="Rhea" id="RHEA:12973"/>
        <dbReference type="ChEBI" id="CHEBI:30616"/>
        <dbReference type="ChEBI" id="CHEBI:456215"/>
        <dbReference type="ChEBI" id="CHEBI:456216"/>
        <dbReference type="EC" id="2.7.4.3"/>
    </reaction>
</comment>
<dbReference type="PRINTS" id="PR00094">
    <property type="entry name" value="ADENYLTKNASE"/>
</dbReference>
<evidence type="ECO:0000256" key="3">
    <source>
        <dbReference type="ARBA" id="ARBA00022741"/>
    </source>
</evidence>
<protein>
    <recommendedName>
        <fullName evidence="5 7">Adenylate kinase</fullName>
        <shortName evidence="5">AK</shortName>
        <ecNumber evidence="5 7">2.7.4.3</ecNumber>
    </recommendedName>
    <alternativeName>
        <fullName evidence="5">ATP-AMP transphosphorylase</fullName>
    </alternativeName>
    <alternativeName>
        <fullName evidence="5">ATP:AMP phosphotransferase</fullName>
    </alternativeName>
    <alternativeName>
        <fullName evidence="5">Adenylate monophosphate kinase</fullName>
    </alternativeName>
</protein>
<dbReference type="GO" id="GO:0005524">
    <property type="term" value="F:ATP binding"/>
    <property type="evidence" value="ECO:0007669"/>
    <property type="project" value="UniProtKB-UniRule"/>
</dbReference>
<comment type="domain">
    <text evidence="5">Consists of three domains, a large central CORE domain and two small peripheral domains, NMPbind and LID, which undergo movements during catalysis. The LID domain closes over the site of phosphoryl transfer upon ATP binding. Assembling and dissambling the active center during each catalytic cycle provides an effective means to prevent ATP hydrolysis.</text>
</comment>
<organism evidence="8 9">
    <name type="scientific">Pseudoclavibacter helvolus</name>
    <dbReference type="NCBI Taxonomy" id="255205"/>
    <lineage>
        <taxon>Bacteria</taxon>
        <taxon>Bacillati</taxon>
        <taxon>Actinomycetota</taxon>
        <taxon>Actinomycetes</taxon>
        <taxon>Micrococcales</taxon>
        <taxon>Microbacteriaceae</taxon>
        <taxon>Pseudoclavibacter</taxon>
    </lineage>
</organism>
<feature type="binding site" evidence="5">
    <location>
        <position position="38"/>
    </location>
    <ligand>
        <name>AMP</name>
        <dbReference type="ChEBI" id="CHEBI:456215"/>
    </ligand>
</feature>
<keyword evidence="3 5" id="KW-0547">Nucleotide-binding</keyword>
<dbReference type="InterPro" id="IPR000850">
    <property type="entry name" value="Adenylat/UMP-CMP_kin"/>
</dbReference>
<dbReference type="PANTHER" id="PTHR23359">
    <property type="entry name" value="NUCLEOTIDE KINASE"/>
    <property type="match status" value="1"/>
</dbReference>
<dbReference type="Proteomes" id="UP000545286">
    <property type="component" value="Unassembled WGS sequence"/>
</dbReference>
<dbReference type="CDD" id="cd01428">
    <property type="entry name" value="ADK"/>
    <property type="match status" value="1"/>
</dbReference>
<dbReference type="NCBIfam" id="NF011104">
    <property type="entry name" value="PRK14531.1"/>
    <property type="match status" value="1"/>
</dbReference>
<accession>A0A7W4UQC0</accession>
<feature type="binding site" evidence="5">
    <location>
        <begin position="92"/>
        <end position="95"/>
    </location>
    <ligand>
        <name>AMP</name>
        <dbReference type="ChEBI" id="CHEBI:456215"/>
    </ligand>
</feature>
<evidence type="ECO:0000313" key="9">
    <source>
        <dbReference type="Proteomes" id="UP000545286"/>
    </source>
</evidence>
<proteinExistence type="inferred from homology"/>
<feature type="binding site" evidence="5">
    <location>
        <position position="179"/>
    </location>
    <ligand>
        <name>ATP</name>
        <dbReference type="ChEBI" id="CHEBI:30616"/>
    </ligand>
</feature>
<dbReference type="SUPFAM" id="SSF52540">
    <property type="entry name" value="P-loop containing nucleoside triphosphate hydrolases"/>
    <property type="match status" value="1"/>
</dbReference>